<dbReference type="RefSeq" id="WP_274143256.1">
    <property type="nucleotide sequence ID" value="NZ_JAJUBB010000011.1"/>
</dbReference>
<dbReference type="Proteomes" id="UP001149821">
    <property type="component" value="Unassembled WGS sequence"/>
</dbReference>
<proteinExistence type="predicted"/>
<organism evidence="1 2">
    <name type="scientific">Enterovibrio qingdaonensis</name>
    <dbReference type="NCBI Taxonomy" id="2899818"/>
    <lineage>
        <taxon>Bacteria</taxon>
        <taxon>Pseudomonadati</taxon>
        <taxon>Pseudomonadota</taxon>
        <taxon>Gammaproteobacteria</taxon>
        <taxon>Vibrionales</taxon>
        <taxon>Vibrionaceae</taxon>
        <taxon>Enterovibrio</taxon>
    </lineage>
</organism>
<evidence type="ECO:0000313" key="1">
    <source>
        <dbReference type="EMBL" id="MDD1782624.1"/>
    </source>
</evidence>
<dbReference type="EMBL" id="JAJUBB010000011">
    <property type="protein sequence ID" value="MDD1782624.1"/>
    <property type="molecule type" value="Genomic_DNA"/>
</dbReference>
<gene>
    <name evidence="1" type="ORF">LRP49_15735</name>
</gene>
<reference evidence="1" key="1">
    <citation type="submission" date="2021-12" db="EMBL/GenBank/DDBJ databases">
        <title>Enterovibrio ZSDZ35 sp. nov. and Enterovibrio ZSDZ42 sp. nov., isolated from coastal seawater in Qingdao.</title>
        <authorList>
            <person name="Zhang P."/>
        </authorList>
    </citation>
    <scope>NUCLEOTIDE SEQUENCE</scope>
    <source>
        <strain evidence="1">ZSDZ35</strain>
    </source>
</reference>
<accession>A0ABT5QPU7</accession>
<evidence type="ECO:0000313" key="2">
    <source>
        <dbReference type="Proteomes" id="UP001149821"/>
    </source>
</evidence>
<protein>
    <recommendedName>
        <fullName evidence="3">Transposase</fullName>
    </recommendedName>
</protein>
<sequence>MLFRREYNGCKTFSCVNCGNPDPALYSRSSRLGYAAWHCPECGAYPPELSNPPILALAEQIAQTRIPDVSPLIWCCAQPLFVKYGLTRSGSPRVQCIHCRKVHTLANPNTLSKQLQPLLDGLLAGISPVDLAAELTLSNKVFSERMAKLTCLLSTVMTRVEISALSQKVSPIVQTRSHVQVCRSGLSRAANKQAETHVWTLTSVDARTGYVYLISDNVLLSADNASCLEAGHYVPRVKEQGIDSEANVLSRAEKTYAKIMARTQFDELAYCHEKHGQIAKGALLRPVYAAHAHMQILYQQLANTSSVYLLLEHESFVRGAAITAFDTRVKNVTANLYYWHVAADIDADRVSEPQQKTLSWWNEKWFRTNSEREGQHYQIALGYLTPRVSQPPKNADSLFPSELDWNAVFWQDFDHWLPPSHAAKLSMERVRQWQTVYRYLHNIVWSKKPRLPIYKTMKPISVESLVALENTLSVALVADISSGSEK</sequence>
<keyword evidence="2" id="KW-1185">Reference proteome</keyword>
<evidence type="ECO:0008006" key="3">
    <source>
        <dbReference type="Google" id="ProtNLM"/>
    </source>
</evidence>
<name>A0ABT5QPU7_9GAMM</name>
<comment type="caution">
    <text evidence="1">The sequence shown here is derived from an EMBL/GenBank/DDBJ whole genome shotgun (WGS) entry which is preliminary data.</text>
</comment>